<evidence type="ECO:0000313" key="4">
    <source>
        <dbReference type="Proteomes" id="UP000640531"/>
    </source>
</evidence>
<protein>
    <recommendedName>
        <fullName evidence="5">AsmA domain-containing protein</fullName>
    </recommendedName>
</protein>
<dbReference type="Proteomes" id="UP000640531">
    <property type="component" value="Unassembled WGS sequence"/>
</dbReference>
<name>A0ABR8FMG7_9NOST</name>
<dbReference type="EMBL" id="JACJST010000051">
    <property type="protein sequence ID" value="MBD2571363.1"/>
    <property type="molecule type" value="Genomic_DNA"/>
</dbReference>
<reference evidence="3 4" key="1">
    <citation type="journal article" date="2020" name="ISME J.">
        <title>Comparative genomics reveals insights into cyanobacterial evolution and habitat adaptation.</title>
        <authorList>
            <person name="Chen M.Y."/>
            <person name="Teng W.K."/>
            <person name="Zhao L."/>
            <person name="Hu C.X."/>
            <person name="Zhou Y.K."/>
            <person name="Han B.P."/>
            <person name="Song L.R."/>
            <person name="Shu W.S."/>
        </authorList>
    </citation>
    <scope>NUCLEOTIDE SEQUENCE [LARGE SCALE GENOMIC DNA]</scope>
    <source>
        <strain evidence="3 4">FACHB-196</strain>
    </source>
</reference>
<gene>
    <name evidence="3" type="ORF">H6G59_26490</name>
</gene>
<keyword evidence="4" id="KW-1185">Reference proteome</keyword>
<feature type="compositionally biased region" description="Low complexity" evidence="1">
    <location>
        <begin position="242"/>
        <end position="256"/>
    </location>
</feature>
<sequence length="275" mass="30409">MVKKSRIIGGFVIAGVVLGVLAIGGNILINQYAQKEVEQGLSDGTGLKVDCAEANVNLFAQSLKMMDIRFSNLAGFPSPYIFKIGSIEVQAERLNAKPLNFEMMIIKDVEINIDGKFSNNPAQPQNMIHINVQEMQQKANNGGSTKKSSTSQPELIIQQMRFQNIQVNINAQLPLQSNPVKEQFQIQEISLSDLTNENLPKKLSTALQEQILMEVKNHLNQKNTPQLNQILEPLMGLRQKNSSPLSLPKKLSLPSPSQQPKPPSPPQLPARPSFP</sequence>
<keyword evidence="2" id="KW-1133">Transmembrane helix</keyword>
<evidence type="ECO:0000256" key="1">
    <source>
        <dbReference type="SAM" id="MobiDB-lite"/>
    </source>
</evidence>
<feature type="transmembrane region" description="Helical" evidence="2">
    <location>
        <begin position="7"/>
        <end position="29"/>
    </location>
</feature>
<evidence type="ECO:0008006" key="5">
    <source>
        <dbReference type="Google" id="ProtNLM"/>
    </source>
</evidence>
<proteinExistence type="predicted"/>
<keyword evidence="2" id="KW-0812">Transmembrane</keyword>
<comment type="caution">
    <text evidence="3">The sequence shown here is derived from an EMBL/GenBank/DDBJ whole genome shotgun (WGS) entry which is preliminary data.</text>
</comment>
<evidence type="ECO:0000313" key="3">
    <source>
        <dbReference type="EMBL" id="MBD2571363.1"/>
    </source>
</evidence>
<organism evidence="3 4">
    <name type="scientific">Anabaena lutea FACHB-196</name>
    <dbReference type="NCBI Taxonomy" id="2692881"/>
    <lineage>
        <taxon>Bacteria</taxon>
        <taxon>Bacillati</taxon>
        <taxon>Cyanobacteriota</taxon>
        <taxon>Cyanophyceae</taxon>
        <taxon>Nostocales</taxon>
        <taxon>Nostocaceae</taxon>
        <taxon>Anabaena</taxon>
    </lineage>
</organism>
<accession>A0ABR8FMG7</accession>
<dbReference type="RefSeq" id="WP_190721008.1">
    <property type="nucleotide sequence ID" value="NZ_JACJST010000051.1"/>
</dbReference>
<evidence type="ECO:0000256" key="2">
    <source>
        <dbReference type="SAM" id="Phobius"/>
    </source>
</evidence>
<keyword evidence="2" id="KW-0472">Membrane</keyword>
<feature type="region of interest" description="Disordered" evidence="1">
    <location>
        <begin position="238"/>
        <end position="275"/>
    </location>
</feature>
<feature type="compositionally biased region" description="Pro residues" evidence="1">
    <location>
        <begin position="257"/>
        <end position="275"/>
    </location>
</feature>